<protein>
    <submittedName>
        <fullName evidence="1">Uncharacterized protein</fullName>
    </submittedName>
</protein>
<name>A0A195BI58_9HYME</name>
<proteinExistence type="predicted"/>
<dbReference type="AlphaFoldDB" id="A0A195BI58"/>
<dbReference type="Proteomes" id="UP000078540">
    <property type="component" value="Unassembled WGS sequence"/>
</dbReference>
<gene>
    <name evidence="1" type="ORF">ALC53_05296</name>
</gene>
<evidence type="ECO:0000313" key="1">
    <source>
        <dbReference type="EMBL" id="KYM84510.1"/>
    </source>
</evidence>
<sequence length="116" mass="13339">MSVYVKLTYLRQSPAAVPVFCLGTSERAGRSPARAETCYYMRMRKRRTEALRGSRKLLKMLSRIPDDGSPFASNKHLLGVVRRRREEADTCLAFYTRWDYMLGISSETSIIRGAQR</sequence>
<evidence type="ECO:0000313" key="2">
    <source>
        <dbReference type="Proteomes" id="UP000078540"/>
    </source>
</evidence>
<keyword evidence="2" id="KW-1185">Reference proteome</keyword>
<organism evidence="1 2">
    <name type="scientific">Atta colombica</name>
    <dbReference type="NCBI Taxonomy" id="520822"/>
    <lineage>
        <taxon>Eukaryota</taxon>
        <taxon>Metazoa</taxon>
        <taxon>Ecdysozoa</taxon>
        <taxon>Arthropoda</taxon>
        <taxon>Hexapoda</taxon>
        <taxon>Insecta</taxon>
        <taxon>Pterygota</taxon>
        <taxon>Neoptera</taxon>
        <taxon>Endopterygota</taxon>
        <taxon>Hymenoptera</taxon>
        <taxon>Apocrita</taxon>
        <taxon>Aculeata</taxon>
        <taxon>Formicoidea</taxon>
        <taxon>Formicidae</taxon>
        <taxon>Myrmicinae</taxon>
        <taxon>Atta</taxon>
    </lineage>
</organism>
<accession>A0A195BI58</accession>
<reference evidence="1 2" key="1">
    <citation type="submission" date="2015-09" db="EMBL/GenBank/DDBJ databases">
        <title>Atta colombica WGS genome.</title>
        <authorList>
            <person name="Nygaard S."/>
            <person name="Hu H."/>
            <person name="Boomsma J."/>
            <person name="Zhang G."/>
        </authorList>
    </citation>
    <scope>NUCLEOTIDE SEQUENCE [LARGE SCALE GENOMIC DNA]</scope>
    <source>
        <strain evidence="1">Treedump-2</strain>
        <tissue evidence="1">Whole body</tissue>
    </source>
</reference>
<dbReference type="EMBL" id="KQ976464">
    <property type="protein sequence ID" value="KYM84510.1"/>
    <property type="molecule type" value="Genomic_DNA"/>
</dbReference>